<name>A0ABD5PVF8_9EURY</name>
<accession>A0ABD5PVF8</accession>
<proteinExistence type="predicted"/>
<evidence type="ECO:0000313" key="2">
    <source>
        <dbReference type="Proteomes" id="UP001595898"/>
    </source>
</evidence>
<dbReference type="EMBL" id="JBHSFA010000011">
    <property type="protein sequence ID" value="MFC4544447.1"/>
    <property type="molecule type" value="Genomic_DNA"/>
</dbReference>
<organism evidence="1 2">
    <name type="scientific">Halosolutus amylolyticus</name>
    <dbReference type="NCBI Taxonomy" id="2932267"/>
    <lineage>
        <taxon>Archaea</taxon>
        <taxon>Methanobacteriati</taxon>
        <taxon>Methanobacteriota</taxon>
        <taxon>Stenosarchaea group</taxon>
        <taxon>Halobacteria</taxon>
        <taxon>Halobacteriales</taxon>
        <taxon>Natrialbaceae</taxon>
        <taxon>Halosolutus</taxon>
    </lineage>
</organism>
<dbReference type="Proteomes" id="UP001595898">
    <property type="component" value="Unassembled WGS sequence"/>
</dbReference>
<sequence>MADLEEPVVFGVLAPVARHFVGVFERFAGNPYSSADLVTIGDSNEILEVQYGVLPFIGRSGRDIDGAVDHDLVGVVPESVLDVIRPFSAVNDAEVERTRSFSNGGASGCEEGAPGCKSPEEATAVHTAYWYTDLKALYPF</sequence>
<gene>
    <name evidence="1" type="ORF">ACFO5R_21180</name>
</gene>
<keyword evidence="2" id="KW-1185">Reference proteome</keyword>
<dbReference type="RefSeq" id="WP_250141180.1">
    <property type="nucleotide sequence ID" value="NZ_JALIQP010000003.1"/>
</dbReference>
<dbReference type="AlphaFoldDB" id="A0ABD5PVF8"/>
<protein>
    <submittedName>
        <fullName evidence="1">Uncharacterized protein</fullName>
    </submittedName>
</protein>
<evidence type="ECO:0000313" key="1">
    <source>
        <dbReference type="EMBL" id="MFC4544447.1"/>
    </source>
</evidence>
<comment type="caution">
    <text evidence="1">The sequence shown here is derived from an EMBL/GenBank/DDBJ whole genome shotgun (WGS) entry which is preliminary data.</text>
</comment>
<reference evidence="1 2" key="1">
    <citation type="journal article" date="2019" name="Int. J. Syst. Evol. Microbiol.">
        <title>The Global Catalogue of Microorganisms (GCM) 10K type strain sequencing project: providing services to taxonomists for standard genome sequencing and annotation.</title>
        <authorList>
            <consortium name="The Broad Institute Genomics Platform"/>
            <consortium name="The Broad Institute Genome Sequencing Center for Infectious Disease"/>
            <person name="Wu L."/>
            <person name="Ma J."/>
        </authorList>
    </citation>
    <scope>NUCLEOTIDE SEQUENCE [LARGE SCALE GENOMIC DNA]</scope>
    <source>
        <strain evidence="1 2">WLHS5</strain>
    </source>
</reference>